<reference evidence="11" key="1">
    <citation type="submission" date="2017-04" db="EMBL/GenBank/DDBJ databases">
        <title>Comparative genomics and description of representatives of a novel lineage of planctomycetes thriving in anoxic sediments.</title>
        <authorList>
            <person name="Spring S."/>
            <person name="Bunk B."/>
            <person name="Sproer C."/>
        </authorList>
    </citation>
    <scope>NUCLEOTIDE SEQUENCE [LARGE SCALE GENOMIC DNA]</scope>
    <source>
        <strain evidence="11">ST-PulAB-D4</strain>
    </source>
</reference>
<dbReference type="RefSeq" id="WP_085754478.1">
    <property type="nucleotide sequence ID" value="NZ_CP021023.1"/>
</dbReference>
<comment type="function">
    <text evidence="7">Hydrolyzes ribosome-free peptidyl-tRNAs (with 1 or more amino acids incorporated), which drop off the ribosome during protein synthesis, or as a result of ribosome stalling.</text>
</comment>
<dbReference type="InterPro" id="IPR036416">
    <property type="entry name" value="Pept_tRNA_hydro_sf"/>
</dbReference>
<evidence type="ECO:0000313" key="11">
    <source>
        <dbReference type="Proteomes" id="UP000193334"/>
    </source>
</evidence>
<feature type="site" description="Stabilizes the basic form of H active site to accept a proton" evidence="7">
    <location>
        <position position="93"/>
    </location>
</feature>
<evidence type="ECO:0000256" key="2">
    <source>
        <dbReference type="ARBA" id="ARBA00022555"/>
    </source>
</evidence>
<feature type="binding site" evidence="7">
    <location>
        <position position="16"/>
    </location>
    <ligand>
        <name>tRNA</name>
        <dbReference type="ChEBI" id="CHEBI:17843"/>
    </ligand>
</feature>
<keyword evidence="4 7" id="KW-0694">RNA-binding</keyword>
<dbReference type="PANTHER" id="PTHR17224:SF1">
    <property type="entry name" value="PEPTIDYL-TRNA HYDROLASE"/>
    <property type="match status" value="1"/>
</dbReference>
<evidence type="ECO:0000256" key="8">
    <source>
        <dbReference type="RuleBase" id="RU000673"/>
    </source>
</evidence>
<evidence type="ECO:0000256" key="5">
    <source>
        <dbReference type="ARBA" id="ARBA00038063"/>
    </source>
</evidence>
<keyword evidence="11" id="KW-1185">Reference proteome</keyword>
<evidence type="ECO:0000256" key="9">
    <source>
        <dbReference type="RuleBase" id="RU004320"/>
    </source>
</evidence>
<dbReference type="GO" id="GO:0000049">
    <property type="term" value="F:tRNA binding"/>
    <property type="evidence" value="ECO:0007669"/>
    <property type="project" value="UniProtKB-UniRule"/>
</dbReference>
<dbReference type="Gene3D" id="3.40.50.1470">
    <property type="entry name" value="Peptidyl-tRNA hydrolase"/>
    <property type="match status" value="1"/>
</dbReference>
<dbReference type="PANTHER" id="PTHR17224">
    <property type="entry name" value="PEPTIDYL-TRNA HYDROLASE"/>
    <property type="match status" value="1"/>
</dbReference>
<dbReference type="SUPFAM" id="SSF53178">
    <property type="entry name" value="Peptidyl-tRNA hydrolase-like"/>
    <property type="match status" value="1"/>
</dbReference>
<dbReference type="GO" id="GO:0005737">
    <property type="term" value="C:cytoplasm"/>
    <property type="evidence" value="ECO:0007669"/>
    <property type="project" value="UniProtKB-SubCell"/>
</dbReference>
<dbReference type="FunFam" id="3.40.50.1470:FF:000001">
    <property type="entry name" value="Peptidyl-tRNA hydrolase"/>
    <property type="match status" value="1"/>
</dbReference>
<dbReference type="KEGG" id="pbp:STSP1_00114"/>
<dbReference type="GO" id="GO:0072344">
    <property type="term" value="P:rescue of stalled ribosome"/>
    <property type="evidence" value="ECO:0007669"/>
    <property type="project" value="UniProtKB-UniRule"/>
</dbReference>
<comment type="catalytic activity">
    <reaction evidence="7 8">
        <text>an N-acyl-L-alpha-aminoacyl-tRNA + H2O = an N-acyl-L-amino acid + a tRNA + H(+)</text>
        <dbReference type="Rhea" id="RHEA:54448"/>
        <dbReference type="Rhea" id="RHEA-COMP:10123"/>
        <dbReference type="Rhea" id="RHEA-COMP:13883"/>
        <dbReference type="ChEBI" id="CHEBI:15377"/>
        <dbReference type="ChEBI" id="CHEBI:15378"/>
        <dbReference type="ChEBI" id="CHEBI:59874"/>
        <dbReference type="ChEBI" id="CHEBI:78442"/>
        <dbReference type="ChEBI" id="CHEBI:138191"/>
        <dbReference type="EC" id="3.1.1.29"/>
    </reaction>
</comment>
<evidence type="ECO:0000313" key="10">
    <source>
        <dbReference type="EMBL" id="ARN55749.1"/>
    </source>
</evidence>
<dbReference type="CDD" id="cd00462">
    <property type="entry name" value="PTH"/>
    <property type="match status" value="1"/>
</dbReference>
<dbReference type="Pfam" id="PF01195">
    <property type="entry name" value="Pept_tRNA_hydro"/>
    <property type="match status" value="1"/>
</dbReference>
<keyword evidence="3 7" id="KW-0378">Hydrolase</keyword>
<comment type="function">
    <text evidence="7">Catalyzes the release of premature peptidyl moieties from peptidyl-tRNA molecules trapped in stalled 50S ribosomal subunits, and thus maintains levels of free tRNAs and 50S ribosomes.</text>
</comment>
<accession>A0A1W6LJ07</accession>
<dbReference type="PROSITE" id="PS01196">
    <property type="entry name" value="PEPT_TRNA_HYDROL_2"/>
    <property type="match status" value="1"/>
</dbReference>
<dbReference type="Proteomes" id="UP000193334">
    <property type="component" value="Chromosome"/>
</dbReference>
<feature type="site" description="Discriminates between blocked and unblocked aminoacyl-tRNA" evidence="7">
    <location>
        <position position="11"/>
    </location>
</feature>
<comment type="subcellular location">
    <subcellularLocation>
        <location evidence="7">Cytoplasm</location>
    </subcellularLocation>
</comment>
<comment type="similarity">
    <text evidence="5 7 9">Belongs to the PTH family.</text>
</comment>
<feature type="binding site" evidence="7">
    <location>
        <position position="114"/>
    </location>
    <ligand>
        <name>tRNA</name>
        <dbReference type="ChEBI" id="CHEBI:17843"/>
    </ligand>
</feature>
<dbReference type="EMBL" id="CP021023">
    <property type="protein sequence ID" value="ARN55749.1"/>
    <property type="molecule type" value="Genomic_DNA"/>
</dbReference>
<dbReference type="GO" id="GO:0006515">
    <property type="term" value="P:protein quality control for misfolded or incompletely synthesized proteins"/>
    <property type="evidence" value="ECO:0007669"/>
    <property type="project" value="UniProtKB-UniRule"/>
</dbReference>
<evidence type="ECO:0000256" key="1">
    <source>
        <dbReference type="ARBA" id="ARBA00013260"/>
    </source>
</evidence>
<dbReference type="EC" id="3.1.1.29" evidence="1 7"/>
<sequence length="189" mass="20418">MASRLIAGLGNPGKKYDGTRHNIGFDVLDRFAEKCGVSISGKKFSSLCEIFEYGGDKIILLKPQTFMNLSGQAVASARGFYKIDISDCVIIADDMALDPGRIRLRPSGSAGGHNGLKDIIAKLGSQDFPRLRVGIGKSPLPETTGYVLGRPSPEQKQELQLGIGRAVECIETLIKNGLEKAMTEYNSKN</sequence>
<evidence type="ECO:0000256" key="6">
    <source>
        <dbReference type="ARBA" id="ARBA00050038"/>
    </source>
</evidence>
<feature type="active site" description="Proton acceptor" evidence="7">
    <location>
        <position position="21"/>
    </location>
</feature>
<dbReference type="STRING" id="1941349.STSP1_00114"/>
<dbReference type="AlphaFoldDB" id="A0A1W6LJ07"/>
<dbReference type="GO" id="GO:0004045">
    <property type="term" value="F:peptidyl-tRNA hydrolase activity"/>
    <property type="evidence" value="ECO:0007669"/>
    <property type="project" value="UniProtKB-UniRule"/>
</dbReference>
<dbReference type="OrthoDB" id="9800507at2"/>
<proteinExistence type="inferred from homology"/>
<dbReference type="NCBIfam" id="TIGR00447">
    <property type="entry name" value="pth"/>
    <property type="match status" value="1"/>
</dbReference>
<dbReference type="InterPro" id="IPR018171">
    <property type="entry name" value="Pept_tRNA_hydro_CS"/>
</dbReference>
<comment type="subunit">
    <text evidence="7">Monomer.</text>
</comment>
<protein>
    <recommendedName>
        <fullName evidence="6 7">Peptidyl-tRNA hydrolase</fullName>
        <shortName evidence="7">Pth</shortName>
        <ecNumber evidence="1 7">3.1.1.29</ecNumber>
    </recommendedName>
</protein>
<evidence type="ECO:0000256" key="4">
    <source>
        <dbReference type="ARBA" id="ARBA00022884"/>
    </source>
</evidence>
<dbReference type="InterPro" id="IPR001328">
    <property type="entry name" value="Pept_tRNA_hydro"/>
</dbReference>
<organism evidence="10 11">
    <name type="scientific">Sedimentisphaera salicampi</name>
    <dbReference type="NCBI Taxonomy" id="1941349"/>
    <lineage>
        <taxon>Bacteria</taxon>
        <taxon>Pseudomonadati</taxon>
        <taxon>Planctomycetota</taxon>
        <taxon>Phycisphaerae</taxon>
        <taxon>Sedimentisphaerales</taxon>
        <taxon>Sedimentisphaeraceae</taxon>
        <taxon>Sedimentisphaera</taxon>
    </lineage>
</organism>
<dbReference type="PROSITE" id="PS01195">
    <property type="entry name" value="PEPT_TRNA_HYDROL_1"/>
    <property type="match status" value="1"/>
</dbReference>
<name>A0A1W6LJ07_9BACT</name>
<evidence type="ECO:0000256" key="3">
    <source>
        <dbReference type="ARBA" id="ARBA00022801"/>
    </source>
</evidence>
<feature type="binding site" evidence="7">
    <location>
        <position position="66"/>
    </location>
    <ligand>
        <name>tRNA</name>
        <dbReference type="ChEBI" id="CHEBI:17843"/>
    </ligand>
</feature>
<keyword evidence="2 7" id="KW-0820">tRNA-binding</keyword>
<feature type="binding site" evidence="7">
    <location>
        <position position="68"/>
    </location>
    <ligand>
        <name>tRNA</name>
        <dbReference type="ChEBI" id="CHEBI:17843"/>
    </ligand>
</feature>
<evidence type="ECO:0000256" key="7">
    <source>
        <dbReference type="HAMAP-Rule" id="MF_00083"/>
    </source>
</evidence>
<gene>
    <name evidence="7 10" type="primary">pth</name>
    <name evidence="10" type="ORF">STSP1_00114</name>
</gene>
<keyword evidence="7" id="KW-0963">Cytoplasm</keyword>
<dbReference type="HAMAP" id="MF_00083">
    <property type="entry name" value="Pept_tRNA_hydro_bact"/>
    <property type="match status" value="1"/>
</dbReference>